<keyword evidence="2" id="KW-0805">Transcription regulation</keyword>
<reference evidence="8" key="1">
    <citation type="submission" date="2022-05" db="EMBL/GenBank/DDBJ databases">
        <title>The Musa troglodytarum L. genome provides insights into the mechanism of non-climacteric behaviour and enrichment of carotenoids.</title>
        <authorList>
            <person name="Wang J."/>
        </authorList>
    </citation>
    <scope>NUCLEOTIDE SEQUENCE</scope>
    <source>
        <tissue evidence="8">Leaf</tissue>
    </source>
</reference>
<feature type="compositionally biased region" description="Low complexity" evidence="6">
    <location>
        <begin position="34"/>
        <end position="50"/>
    </location>
</feature>
<dbReference type="Gene3D" id="1.20.5.170">
    <property type="match status" value="1"/>
</dbReference>
<dbReference type="Proteomes" id="UP001055439">
    <property type="component" value="Chromosome 8"/>
</dbReference>
<dbReference type="PROSITE" id="PS00036">
    <property type="entry name" value="BZIP_BASIC"/>
    <property type="match status" value="1"/>
</dbReference>
<dbReference type="EMBL" id="CP097510">
    <property type="protein sequence ID" value="URE34790.1"/>
    <property type="molecule type" value="Genomic_DNA"/>
</dbReference>
<evidence type="ECO:0000256" key="2">
    <source>
        <dbReference type="ARBA" id="ARBA00023015"/>
    </source>
</evidence>
<comment type="subcellular location">
    <subcellularLocation>
        <location evidence="1">Nucleus</location>
    </subcellularLocation>
</comment>
<evidence type="ECO:0000313" key="8">
    <source>
        <dbReference type="EMBL" id="URE34790.1"/>
    </source>
</evidence>
<protein>
    <submittedName>
        <fullName evidence="8">Ocs element-binding factor 1</fullName>
    </submittedName>
</protein>
<dbReference type="GO" id="GO:0045893">
    <property type="term" value="P:positive regulation of DNA-templated transcription"/>
    <property type="evidence" value="ECO:0007669"/>
    <property type="project" value="TreeGrafter"/>
</dbReference>
<dbReference type="InterPro" id="IPR045314">
    <property type="entry name" value="bZIP_plant_GBF1"/>
</dbReference>
<dbReference type="GO" id="GO:0000976">
    <property type="term" value="F:transcription cis-regulatory region binding"/>
    <property type="evidence" value="ECO:0007669"/>
    <property type="project" value="TreeGrafter"/>
</dbReference>
<accession>A0A9E7L1K1</accession>
<feature type="domain" description="BZIP" evidence="7">
    <location>
        <begin position="60"/>
        <end position="123"/>
    </location>
</feature>
<keyword evidence="9" id="KW-1185">Reference proteome</keyword>
<evidence type="ECO:0000256" key="1">
    <source>
        <dbReference type="ARBA" id="ARBA00004123"/>
    </source>
</evidence>
<dbReference type="FunFam" id="1.20.5.170:FF:000020">
    <property type="entry name" value="BZIP transcription factor"/>
    <property type="match status" value="1"/>
</dbReference>
<dbReference type="SUPFAM" id="SSF57959">
    <property type="entry name" value="Leucine zipper domain"/>
    <property type="match status" value="1"/>
</dbReference>
<dbReference type="InterPro" id="IPR046347">
    <property type="entry name" value="bZIP_sf"/>
</dbReference>
<dbReference type="Pfam" id="PF00170">
    <property type="entry name" value="bZIP_1"/>
    <property type="match status" value="1"/>
</dbReference>
<dbReference type="AlphaFoldDB" id="A0A9E7L1K1"/>
<dbReference type="GO" id="GO:0005634">
    <property type="term" value="C:nucleus"/>
    <property type="evidence" value="ECO:0007669"/>
    <property type="project" value="UniProtKB-SubCell"/>
</dbReference>
<dbReference type="CDD" id="cd14702">
    <property type="entry name" value="bZIP_plant_GBF1"/>
    <property type="match status" value="1"/>
</dbReference>
<name>A0A9E7L1K1_9LILI</name>
<dbReference type="InterPro" id="IPR004827">
    <property type="entry name" value="bZIP"/>
</dbReference>
<evidence type="ECO:0000256" key="3">
    <source>
        <dbReference type="ARBA" id="ARBA00023125"/>
    </source>
</evidence>
<evidence type="ECO:0000259" key="7">
    <source>
        <dbReference type="PROSITE" id="PS50217"/>
    </source>
</evidence>
<feature type="region of interest" description="Disordered" evidence="6">
    <location>
        <begin position="34"/>
        <end position="81"/>
    </location>
</feature>
<dbReference type="GO" id="GO:0003700">
    <property type="term" value="F:DNA-binding transcription factor activity"/>
    <property type="evidence" value="ECO:0007669"/>
    <property type="project" value="InterPro"/>
</dbReference>
<keyword evidence="3" id="KW-0238">DNA-binding</keyword>
<evidence type="ECO:0000256" key="5">
    <source>
        <dbReference type="ARBA" id="ARBA00023242"/>
    </source>
</evidence>
<dbReference type="SMART" id="SM00338">
    <property type="entry name" value="BRLZ"/>
    <property type="match status" value="1"/>
</dbReference>
<evidence type="ECO:0000313" key="9">
    <source>
        <dbReference type="Proteomes" id="UP001055439"/>
    </source>
</evidence>
<keyword evidence="4" id="KW-0804">Transcription</keyword>
<dbReference type="PANTHER" id="PTHR45764">
    <property type="entry name" value="BZIP TRANSCRIPTION FACTOR 44"/>
    <property type="match status" value="1"/>
</dbReference>
<organism evidence="8 9">
    <name type="scientific">Musa troglodytarum</name>
    <name type="common">fe'i banana</name>
    <dbReference type="NCBI Taxonomy" id="320322"/>
    <lineage>
        <taxon>Eukaryota</taxon>
        <taxon>Viridiplantae</taxon>
        <taxon>Streptophyta</taxon>
        <taxon>Embryophyta</taxon>
        <taxon>Tracheophyta</taxon>
        <taxon>Spermatophyta</taxon>
        <taxon>Magnoliopsida</taxon>
        <taxon>Liliopsida</taxon>
        <taxon>Zingiberales</taxon>
        <taxon>Musaceae</taxon>
        <taxon>Musa</taxon>
    </lineage>
</organism>
<feature type="compositionally biased region" description="Basic and acidic residues" evidence="6">
    <location>
        <begin position="52"/>
        <end position="62"/>
    </location>
</feature>
<dbReference type="PROSITE" id="PS50217">
    <property type="entry name" value="BZIP"/>
    <property type="match status" value="1"/>
</dbReference>
<dbReference type="OrthoDB" id="1060944at2759"/>
<gene>
    <name evidence="8" type="ORF">MUK42_13288</name>
</gene>
<sequence>MINSTLRRRTHLVQSFSVVFLHWFYVFSKKASMASPSGTSSGSSLLQNSASEEDRQAVMDQKRQKRMKSNRESARRSRMRKQKHLNDLAAQICQLRKENSQILTSLSLTTQHFFAVETENSVLRTRMMELSSRLQSLDEILHCLNGSNTISNGLFCDSNQIDNSSITPWNLMYMNQQPIMALANIFQY</sequence>
<dbReference type="GO" id="GO:0046982">
    <property type="term" value="F:protein heterodimerization activity"/>
    <property type="evidence" value="ECO:0007669"/>
    <property type="project" value="UniProtKB-ARBA"/>
</dbReference>
<keyword evidence="5" id="KW-0539">Nucleus</keyword>
<dbReference type="PANTHER" id="PTHR45764:SF76">
    <property type="entry name" value="OS02G0132500 PROTEIN"/>
    <property type="match status" value="1"/>
</dbReference>
<evidence type="ECO:0000256" key="4">
    <source>
        <dbReference type="ARBA" id="ARBA00023163"/>
    </source>
</evidence>
<evidence type="ECO:0000256" key="6">
    <source>
        <dbReference type="SAM" id="MobiDB-lite"/>
    </source>
</evidence>
<proteinExistence type="predicted"/>